<dbReference type="InterPro" id="IPR000477">
    <property type="entry name" value="RT_dom"/>
</dbReference>
<protein>
    <recommendedName>
        <fullName evidence="1">Reverse transcriptase domain-containing protein</fullName>
    </recommendedName>
</protein>
<dbReference type="SUPFAM" id="SSF56672">
    <property type="entry name" value="DNA/RNA polymerases"/>
    <property type="match status" value="1"/>
</dbReference>
<evidence type="ECO:0000259" key="1">
    <source>
        <dbReference type="Pfam" id="PF00078"/>
    </source>
</evidence>
<dbReference type="InterPro" id="IPR050951">
    <property type="entry name" value="Retrovirus_Pol_polyprotein"/>
</dbReference>
<gene>
    <name evidence="2" type="ORF">LAZ67_5001627</name>
</gene>
<dbReference type="Proteomes" id="UP001235939">
    <property type="component" value="Chromosome 05"/>
</dbReference>
<name>A0ABY6KFT1_9ARAC</name>
<reference evidence="2 3" key="1">
    <citation type="submission" date="2022-01" db="EMBL/GenBank/DDBJ databases">
        <title>A chromosomal length assembly of Cordylochernes scorpioides.</title>
        <authorList>
            <person name="Zeh D."/>
            <person name="Zeh J."/>
        </authorList>
    </citation>
    <scope>NUCLEOTIDE SEQUENCE [LARGE SCALE GENOMIC DNA]</scope>
    <source>
        <strain evidence="2">IN4F17</strain>
        <tissue evidence="2">Whole Body</tissue>
    </source>
</reference>
<keyword evidence="3" id="KW-1185">Reference proteome</keyword>
<dbReference type="EMBL" id="CP092867">
    <property type="protein sequence ID" value="UYV67690.1"/>
    <property type="molecule type" value="Genomic_DNA"/>
</dbReference>
<dbReference type="PANTHER" id="PTHR37984">
    <property type="entry name" value="PROTEIN CBG26694"/>
    <property type="match status" value="1"/>
</dbReference>
<proteinExistence type="predicted"/>
<sequence>MQWRLSSSAAITSLCTSSSQITVPHTRRNYWPSCMLRGKYRSCQVIAIVSDCIEALHAICHPDVPRTPLIAEIVRNFTTLEGVQTAGYRAGFEKNEQENQIVKQQRTPIHLCTLLPSPESSPIFAVKSFHTAMDKPIYNRSLHKIPHKSGSISQTSNFHASKNLTLQHHNIKNIDRIPVPKTTSESVSSGINTAGFHFQDMSRTILICGKRFNIAHDNLIHILTYYTHYTYSLHALKGAKVFAKLDAKKGFWQVDLDPQSRPLTTFITHRGCYRFCKVPFGLSSAPEAYQKGMDSILLDLKGVICYLDSVVVYAKDRQELEERLRKVLKGLIK</sequence>
<evidence type="ECO:0000313" key="2">
    <source>
        <dbReference type="EMBL" id="UYV67690.1"/>
    </source>
</evidence>
<feature type="domain" description="Reverse transcriptase" evidence="1">
    <location>
        <begin position="224"/>
        <end position="331"/>
    </location>
</feature>
<dbReference type="InterPro" id="IPR043502">
    <property type="entry name" value="DNA/RNA_pol_sf"/>
</dbReference>
<accession>A0ABY6KFT1</accession>
<dbReference type="PANTHER" id="PTHR37984:SF5">
    <property type="entry name" value="PROTEIN NYNRIN-LIKE"/>
    <property type="match status" value="1"/>
</dbReference>
<dbReference type="InterPro" id="IPR043128">
    <property type="entry name" value="Rev_trsase/Diguanyl_cyclase"/>
</dbReference>
<dbReference type="CDD" id="cd01647">
    <property type="entry name" value="RT_LTR"/>
    <property type="match status" value="1"/>
</dbReference>
<evidence type="ECO:0000313" key="3">
    <source>
        <dbReference type="Proteomes" id="UP001235939"/>
    </source>
</evidence>
<organism evidence="2 3">
    <name type="scientific">Cordylochernes scorpioides</name>
    <dbReference type="NCBI Taxonomy" id="51811"/>
    <lineage>
        <taxon>Eukaryota</taxon>
        <taxon>Metazoa</taxon>
        <taxon>Ecdysozoa</taxon>
        <taxon>Arthropoda</taxon>
        <taxon>Chelicerata</taxon>
        <taxon>Arachnida</taxon>
        <taxon>Pseudoscorpiones</taxon>
        <taxon>Cheliferoidea</taxon>
        <taxon>Chernetidae</taxon>
        <taxon>Cordylochernes</taxon>
    </lineage>
</organism>
<dbReference type="Pfam" id="PF00078">
    <property type="entry name" value="RVT_1"/>
    <property type="match status" value="1"/>
</dbReference>
<dbReference type="Gene3D" id="3.30.70.270">
    <property type="match status" value="1"/>
</dbReference>
<dbReference type="Gene3D" id="3.10.10.10">
    <property type="entry name" value="HIV Type 1 Reverse Transcriptase, subunit A, domain 1"/>
    <property type="match status" value="1"/>
</dbReference>